<evidence type="ECO:0000313" key="1">
    <source>
        <dbReference type="EMBL" id="SUQ37473.1"/>
    </source>
</evidence>
<accession>A0A0A8V7T5</accession>
<dbReference type="InterPro" id="IPR011664">
    <property type="entry name" value="Abi_system_AbiD/AbiF-like"/>
</dbReference>
<dbReference type="Proteomes" id="UP000255169">
    <property type="component" value="Unassembled WGS sequence"/>
</dbReference>
<sequence length="349" mass="39630">MTITAITQSLSTPRFATYQLPILGGTSPEQCLGMYLWNKQLASAFLPVLQIVEISLRNAIHQSYVAAQEAEIEKSFPQPTWAARKEAAKSWFINVFTPINNREANRNIEAAKRQLTIDRKPHTPENIIAKLTFGFWVSLVKNDYDTRRATYLTLWPDLRAEVFPNAVDTNTRNPLSINSIGNELKEINKIRNRLSHHEPLWRNNSAYQVEEIINKVIEHYDRCLKVINWINPSNLKLLELIDNNRKMAGLCNLHALWKNKQLPAGLVTLPMNLAWADSVKLDTAHTGEVVAVISATAIMIKSEKDKVVFHCIQADVDGDMTAYTMGARVHFYPQISAARYPNAKNVTRL</sequence>
<dbReference type="GeneID" id="66881261"/>
<dbReference type="EMBL" id="UHJG01000003">
    <property type="protein sequence ID" value="SUQ37473.1"/>
    <property type="molecule type" value="Genomic_DNA"/>
</dbReference>
<reference evidence="1 2" key="1">
    <citation type="submission" date="2018-06" db="EMBL/GenBank/DDBJ databases">
        <authorList>
            <consortium name="Pathogen Informatics"/>
            <person name="Doyle S."/>
        </authorList>
    </citation>
    <scope>NUCLEOTIDE SEQUENCE [LARGE SCALE GENOMIC DNA]</scope>
    <source>
        <strain evidence="1 2">NCTC10476</strain>
    </source>
</reference>
<organism evidence="1 2">
    <name type="scientific">Yersinia ruckeri</name>
    <dbReference type="NCBI Taxonomy" id="29486"/>
    <lineage>
        <taxon>Bacteria</taxon>
        <taxon>Pseudomonadati</taxon>
        <taxon>Pseudomonadota</taxon>
        <taxon>Gammaproteobacteria</taxon>
        <taxon>Enterobacterales</taxon>
        <taxon>Yersiniaceae</taxon>
        <taxon>Yersinia</taxon>
    </lineage>
</organism>
<name>A0A0A8V7T5_YERRU</name>
<protein>
    <submittedName>
        <fullName evidence="1">Abortive infection bacteriophage resistance protein</fullName>
    </submittedName>
</protein>
<gene>
    <name evidence="1" type="ORF">NCTC10476_03601</name>
</gene>
<evidence type="ECO:0000313" key="2">
    <source>
        <dbReference type="Proteomes" id="UP000255169"/>
    </source>
</evidence>
<dbReference type="OrthoDB" id="9813050at2"/>
<dbReference type="RefSeq" id="WP_038251856.1">
    <property type="nucleotide sequence ID" value="NZ_CCYO01000001.1"/>
</dbReference>
<proteinExistence type="predicted"/>
<keyword evidence="2" id="KW-1185">Reference proteome</keyword>
<dbReference type="Pfam" id="PF07751">
    <property type="entry name" value="Abi_2"/>
    <property type="match status" value="1"/>
</dbReference>
<dbReference type="AlphaFoldDB" id="A0A0A8V7T5"/>